<evidence type="ECO:0000256" key="1">
    <source>
        <dbReference type="SAM" id="Phobius"/>
    </source>
</evidence>
<dbReference type="Proteomes" id="UP000701698">
    <property type="component" value="Unassembled WGS sequence"/>
</dbReference>
<sequence length="386" mass="42371">MKHNLIQLFFILIGFIFFTQLSAQSIVFAQETMTQTGIETFFEAKVIEVTKEEEITFEDQSRQLYQELKLEVLTGDNTAQEIMIENGKIPLASVVKYKTGDVVVVSEQTDTEGTPIYFITDFVRRPVLLYLLILFIVLSILIGKIWGLTSLIGMAYSFLVIVEFVLPQLLLGKDPVMIAILGSIMIIPVTFYLSHGINKKTTISIGGTIIALIVTGVLAQLFITTGHLTGLASDEAQYLKIFQGEHINMKGLLLAGIIIGALGILDDITISQASIVHQLKAANPKMSQTELIQRGMAVGRDHISSLINTLILVYTGAALPLLLLFIDNPQPFSYIVNQEIVAEEIIRTLVGTIGIIIAVPITTLLAVYIYNKTGVGSDSPSHTHAH</sequence>
<name>A0A955LGP5_UNCKA</name>
<feature type="transmembrane region" description="Helical" evidence="1">
    <location>
        <begin position="176"/>
        <end position="193"/>
    </location>
</feature>
<protein>
    <submittedName>
        <fullName evidence="2">YibE/F family protein</fullName>
    </submittedName>
</protein>
<dbReference type="EMBL" id="JAGQKX010000009">
    <property type="protein sequence ID" value="MCA9389898.1"/>
    <property type="molecule type" value="Genomic_DNA"/>
</dbReference>
<dbReference type="PANTHER" id="PTHR41771:SF1">
    <property type="entry name" value="MEMBRANE PROTEIN"/>
    <property type="match status" value="1"/>
</dbReference>
<feature type="transmembrane region" description="Helical" evidence="1">
    <location>
        <begin position="205"/>
        <end position="227"/>
    </location>
</feature>
<keyword evidence="1" id="KW-0472">Membrane</keyword>
<feature type="transmembrane region" description="Helical" evidence="1">
    <location>
        <begin position="306"/>
        <end position="326"/>
    </location>
</feature>
<comment type="caution">
    <text evidence="2">The sequence shown here is derived from an EMBL/GenBank/DDBJ whole genome shotgun (WGS) entry which is preliminary data.</text>
</comment>
<evidence type="ECO:0000313" key="3">
    <source>
        <dbReference type="Proteomes" id="UP000701698"/>
    </source>
</evidence>
<gene>
    <name evidence="2" type="ORF">KC571_00685</name>
</gene>
<dbReference type="PANTHER" id="PTHR41771">
    <property type="entry name" value="MEMBRANE PROTEIN-RELATED"/>
    <property type="match status" value="1"/>
</dbReference>
<keyword evidence="1" id="KW-1133">Transmembrane helix</keyword>
<keyword evidence="1" id="KW-0812">Transmembrane</keyword>
<evidence type="ECO:0000313" key="2">
    <source>
        <dbReference type="EMBL" id="MCA9389898.1"/>
    </source>
</evidence>
<accession>A0A955LGP5</accession>
<dbReference type="Pfam" id="PF07907">
    <property type="entry name" value="YibE_F"/>
    <property type="match status" value="1"/>
</dbReference>
<reference evidence="2" key="2">
    <citation type="journal article" date="2021" name="Microbiome">
        <title>Successional dynamics and alternative stable states in a saline activated sludge microbial community over 9 years.</title>
        <authorList>
            <person name="Wang Y."/>
            <person name="Ye J."/>
            <person name="Ju F."/>
            <person name="Liu L."/>
            <person name="Boyd J.A."/>
            <person name="Deng Y."/>
            <person name="Parks D.H."/>
            <person name="Jiang X."/>
            <person name="Yin X."/>
            <person name="Woodcroft B.J."/>
            <person name="Tyson G.W."/>
            <person name="Hugenholtz P."/>
            <person name="Polz M.F."/>
            <person name="Zhang T."/>
        </authorList>
    </citation>
    <scope>NUCLEOTIDE SEQUENCE</scope>
    <source>
        <strain evidence="2">HKST-UBA01</strain>
    </source>
</reference>
<feature type="transmembrane region" description="Helical" evidence="1">
    <location>
        <begin position="346"/>
        <end position="370"/>
    </location>
</feature>
<proteinExistence type="predicted"/>
<feature type="transmembrane region" description="Helical" evidence="1">
    <location>
        <begin position="127"/>
        <end position="146"/>
    </location>
</feature>
<dbReference type="AlphaFoldDB" id="A0A955LGP5"/>
<feature type="transmembrane region" description="Helical" evidence="1">
    <location>
        <begin position="247"/>
        <end position="265"/>
    </location>
</feature>
<organism evidence="2 3">
    <name type="scientific">candidate division WWE3 bacterium</name>
    <dbReference type="NCBI Taxonomy" id="2053526"/>
    <lineage>
        <taxon>Bacteria</taxon>
        <taxon>Katanobacteria</taxon>
    </lineage>
</organism>
<reference evidence="2" key="1">
    <citation type="submission" date="2020-04" db="EMBL/GenBank/DDBJ databases">
        <authorList>
            <person name="Zhang T."/>
        </authorList>
    </citation>
    <scope>NUCLEOTIDE SEQUENCE</scope>
    <source>
        <strain evidence="2">HKST-UBA01</strain>
    </source>
</reference>
<dbReference type="InterPro" id="IPR012507">
    <property type="entry name" value="YibE_F"/>
</dbReference>